<evidence type="ECO:0000256" key="1">
    <source>
        <dbReference type="ARBA" id="ARBA00006315"/>
    </source>
</evidence>
<reference evidence="4 5" key="2">
    <citation type="submission" date="2019-01" db="EMBL/GenBank/DDBJ databases">
        <title>Tautonia sociabilis, a novel thermotolerant planctomycete of Isosphaeraceae family, isolated from a 4000 m deep subterranean habitat.</title>
        <authorList>
            <person name="Kovaleva O.L."/>
            <person name="Elcheninov A.G."/>
            <person name="Van Heerden E."/>
            <person name="Toshchakov S.V."/>
            <person name="Novikov A."/>
            <person name="Bonch-Osmolovskaya E.A."/>
            <person name="Kublanov I.V."/>
        </authorList>
    </citation>
    <scope>NUCLEOTIDE SEQUENCE [LARGE SCALE GENOMIC DNA]</scope>
    <source>
        <strain evidence="4 5">GM2012</strain>
    </source>
</reference>
<dbReference type="RefSeq" id="WP_126723724.1">
    <property type="nucleotide sequence ID" value="NZ_RYZH01000003.1"/>
</dbReference>
<dbReference type="OrthoDB" id="9782820at2"/>
<comment type="caution">
    <text evidence="4">The sequence shown here is derived from an EMBL/GenBank/DDBJ whole genome shotgun (WGS) entry which is preliminary data.</text>
</comment>
<dbReference type="Gene3D" id="3.40.830.10">
    <property type="entry name" value="LigB-like"/>
    <property type="match status" value="1"/>
</dbReference>
<organism evidence="4 5">
    <name type="scientific">Tautonia sociabilis</name>
    <dbReference type="NCBI Taxonomy" id="2080755"/>
    <lineage>
        <taxon>Bacteria</taxon>
        <taxon>Pseudomonadati</taxon>
        <taxon>Planctomycetota</taxon>
        <taxon>Planctomycetia</taxon>
        <taxon>Isosphaerales</taxon>
        <taxon>Isosphaeraceae</taxon>
        <taxon>Tautonia</taxon>
    </lineage>
</organism>
<dbReference type="SUPFAM" id="SSF53213">
    <property type="entry name" value="LigB-like"/>
    <property type="match status" value="1"/>
</dbReference>
<keyword evidence="3" id="KW-1133">Transmembrane helix</keyword>
<reference evidence="4 5" key="1">
    <citation type="submission" date="2018-12" db="EMBL/GenBank/DDBJ databases">
        <authorList>
            <person name="Toschakov S.V."/>
        </authorList>
    </citation>
    <scope>NUCLEOTIDE SEQUENCE [LARGE SCALE GENOMIC DNA]</scope>
    <source>
        <strain evidence="4 5">GM2012</strain>
    </source>
</reference>
<evidence type="ECO:0000256" key="3">
    <source>
        <dbReference type="SAM" id="Phobius"/>
    </source>
</evidence>
<keyword evidence="3" id="KW-0472">Membrane</keyword>
<dbReference type="CDD" id="cd07361">
    <property type="entry name" value="MEMO_like"/>
    <property type="match status" value="1"/>
</dbReference>
<keyword evidence="3" id="KW-0812">Transmembrane</keyword>
<dbReference type="Proteomes" id="UP000280296">
    <property type="component" value="Unassembled WGS sequence"/>
</dbReference>
<name>A0A432MQM0_9BACT</name>
<comment type="similarity">
    <text evidence="1 2">Belongs to the MEMO1 family.</text>
</comment>
<dbReference type="EMBL" id="RYZH01000003">
    <property type="protein sequence ID" value="RUL89288.1"/>
    <property type="molecule type" value="Genomic_DNA"/>
</dbReference>
<dbReference type="Pfam" id="PF01875">
    <property type="entry name" value="Memo"/>
    <property type="match status" value="1"/>
</dbReference>
<feature type="transmembrane region" description="Helical" evidence="3">
    <location>
        <begin position="43"/>
        <end position="63"/>
    </location>
</feature>
<dbReference type="AlphaFoldDB" id="A0A432MQM0"/>
<accession>A0A432MQM0</accession>
<dbReference type="NCBIfam" id="TIGR04336">
    <property type="entry name" value="AmmeMemoSam_B"/>
    <property type="match status" value="1"/>
</dbReference>
<gene>
    <name evidence="4" type="primary">amrB</name>
    <name evidence="4" type="ORF">TsocGM_02390</name>
</gene>
<dbReference type="PANTHER" id="PTHR11060:SF0">
    <property type="entry name" value="PROTEIN MEMO1"/>
    <property type="match status" value="1"/>
</dbReference>
<dbReference type="HAMAP" id="MF_00055">
    <property type="entry name" value="MEMO1"/>
    <property type="match status" value="1"/>
</dbReference>
<evidence type="ECO:0000313" key="4">
    <source>
        <dbReference type="EMBL" id="RUL89288.1"/>
    </source>
</evidence>
<proteinExistence type="inferred from homology"/>
<dbReference type="PANTHER" id="PTHR11060">
    <property type="entry name" value="PROTEIN MEMO1"/>
    <property type="match status" value="1"/>
</dbReference>
<evidence type="ECO:0000313" key="5">
    <source>
        <dbReference type="Proteomes" id="UP000280296"/>
    </source>
</evidence>
<protein>
    <recommendedName>
        <fullName evidence="2">MEMO1 family protein TsocGM_02390</fullName>
    </recommendedName>
</protein>
<keyword evidence="5" id="KW-1185">Reference proteome</keyword>
<evidence type="ECO:0000256" key="2">
    <source>
        <dbReference type="HAMAP-Rule" id="MF_00055"/>
    </source>
</evidence>
<dbReference type="InterPro" id="IPR002737">
    <property type="entry name" value="MEMO1_fam"/>
</dbReference>
<sequence length="267" mass="28607">MILRPAAVAGRFYPAEPDRLRRVVSELIGPPDNDGRPPPKALIVPHAGFVYSGAVAGLAFARLARARGIVRRVVLLGTAHSPVIGLTTTGADGFETPLGIVPVDREAIALVSDLPQVVVDDRSHRDDHALEVELPFLQEALDRFAIVPLLVGRCDPKEVAEVLDRLWGGDETLIVVSSDLSHHHPDSECRRLDRQTADAIEALEPDRLDRGSACGHRAIAGLLIACRGRGLRVRTLALRHSGDAGGPSDRVVGYGAFVIDREAGPSP</sequence>